<dbReference type="GO" id="GO:0016838">
    <property type="term" value="F:carbon-oxygen lyase activity, acting on phosphates"/>
    <property type="evidence" value="ECO:0007669"/>
    <property type="project" value="UniProtKB-ARBA"/>
</dbReference>
<keyword evidence="4" id="KW-0460">Magnesium</keyword>
<keyword evidence="6" id="KW-0456">Lyase</keyword>
<protein>
    <submittedName>
        <fullName evidence="9">Uncharacterized protein</fullName>
    </submittedName>
</protein>
<evidence type="ECO:0000256" key="4">
    <source>
        <dbReference type="ARBA" id="ARBA00022842"/>
    </source>
</evidence>
<dbReference type="PANTHER" id="PTHR31225">
    <property type="entry name" value="OS04G0344100 PROTEIN-RELATED"/>
    <property type="match status" value="1"/>
</dbReference>
<dbReference type="Pfam" id="PF01397">
    <property type="entry name" value="Terpene_synth"/>
    <property type="match status" value="1"/>
</dbReference>
<dbReference type="FunFam" id="1.10.600.10:FF:000007">
    <property type="entry name" value="Isoprene synthase, chloroplastic"/>
    <property type="match status" value="1"/>
</dbReference>
<keyword evidence="10" id="KW-1185">Reference proteome</keyword>
<dbReference type="Gene3D" id="1.50.10.130">
    <property type="entry name" value="Terpene synthase, N-terminal domain"/>
    <property type="match status" value="1"/>
</dbReference>
<name>A0ABC8SQ25_9AQUA</name>
<dbReference type="InterPro" id="IPR050148">
    <property type="entry name" value="Terpene_synthase-like"/>
</dbReference>
<dbReference type="SFLD" id="SFLDG01019">
    <property type="entry name" value="Terpene_Cyclase_Like_1_C_Termi"/>
    <property type="match status" value="1"/>
</dbReference>
<dbReference type="PANTHER" id="PTHR31225:SF245">
    <property type="entry name" value="(-)-ALPHA-TERPINEOL SYNTHASE-LIKE"/>
    <property type="match status" value="1"/>
</dbReference>
<dbReference type="InterPro" id="IPR044814">
    <property type="entry name" value="Terpene_cyclase_plant_C1"/>
</dbReference>
<dbReference type="EMBL" id="CAUOFW020003281">
    <property type="protein sequence ID" value="CAK9158993.1"/>
    <property type="molecule type" value="Genomic_DNA"/>
</dbReference>
<dbReference type="InterPro" id="IPR008949">
    <property type="entry name" value="Isoprenoid_synthase_dom_sf"/>
</dbReference>
<dbReference type="SUPFAM" id="SSF48239">
    <property type="entry name" value="Terpenoid cyclases/Protein prenyltransferases"/>
    <property type="match status" value="1"/>
</dbReference>
<dbReference type="CDD" id="cd00684">
    <property type="entry name" value="Terpene_cyclase_plant_C1"/>
    <property type="match status" value="1"/>
</dbReference>
<evidence type="ECO:0000256" key="1">
    <source>
        <dbReference type="ARBA" id="ARBA00001936"/>
    </source>
</evidence>
<feature type="domain" description="Terpene synthase N-terminal" evidence="7">
    <location>
        <begin position="61"/>
        <end position="253"/>
    </location>
</feature>
<accession>A0ABC8SQ25</accession>
<organism evidence="9 10">
    <name type="scientific">Ilex paraguariensis</name>
    <name type="common">yerba mate</name>
    <dbReference type="NCBI Taxonomy" id="185542"/>
    <lineage>
        <taxon>Eukaryota</taxon>
        <taxon>Viridiplantae</taxon>
        <taxon>Streptophyta</taxon>
        <taxon>Embryophyta</taxon>
        <taxon>Tracheophyta</taxon>
        <taxon>Spermatophyta</taxon>
        <taxon>Magnoliopsida</taxon>
        <taxon>eudicotyledons</taxon>
        <taxon>Gunneridae</taxon>
        <taxon>Pentapetalae</taxon>
        <taxon>asterids</taxon>
        <taxon>campanulids</taxon>
        <taxon>Aquifoliales</taxon>
        <taxon>Aquifoliaceae</taxon>
        <taxon>Ilex</taxon>
    </lineage>
</organism>
<evidence type="ECO:0000259" key="8">
    <source>
        <dbReference type="Pfam" id="PF03936"/>
    </source>
</evidence>
<gene>
    <name evidence="9" type="ORF">ILEXP_LOCUS27671</name>
</gene>
<evidence type="ECO:0000313" key="9">
    <source>
        <dbReference type="EMBL" id="CAK9158993.1"/>
    </source>
</evidence>
<evidence type="ECO:0000256" key="6">
    <source>
        <dbReference type="ARBA" id="ARBA00023239"/>
    </source>
</evidence>
<evidence type="ECO:0000256" key="2">
    <source>
        <dbReference type="ARBA" id="ARBA00001946"/>
    </source>
</evidence>
<dbReference type="SUPFAM" id="SSF48576">
    <property type="entry name" value="Terpenoid synthases"/>
    <property type="match status" value="1"/>
</dbReference>
<evidence type="ECO:0000256" key="5">
    <source>
        <dbReference type="ARBA" id="ARBA00023211"/>
    </source>
</evidence>
<comment type="caution">
    <text evidence="9">The sequence shown here is derived from an EMBL/GenBank/DDBJ whole genome shotgun (WGS) entry which is preliminary data.</text>
</comment>
<dbReference type="InterPro" id="IPR001906">
    <property type="entry name" value="Terpene_synth_N"/>
</dbReference>
<dbReference type="FunFam" id="1.50.10.130:FF:000001">
    <property type="entry name" value="Isoprene synthase, chloroplastic"/>
    <property type="match status" value="1"/>
</dbReference>
<comment type="cofactor">
    <cofactor evidence="1">
        <name>Mn(2+)</name>
        <dbReference type="ChEBI" id="CHEBI:29035"/>
    </cofactor>
</comment>
<dbReference type="AlphaFoldDB" id="A0ABC8SQ25"/>
<keyword evidence="5" id="KW-0464">Manganese</keyword>
<proteinExistence type="predicted"/>
<sequence length="606" mass="69771">MALQTLFSPSILSATPFSCIDSSKNRTTCCAFKPIRCVANTRIVDDHTVPRRSANYIPSVWDYDFVQSLTNDFADEKYIVQADKLKDDVKCLINGNEKYIVQADKLKDDVKCLINGVMNQMAKLELIDVIQRLGLKYLFETEIKNGLDIVYKDSNNAGSSDELYAVALKFRLFRQHGYNISQDVFERFIDETNNFKPSLCENVEGLLSLYEASFLGLEGENIIDLAKAFTTRHLKDIIGDISPSLARKVGHALDMPVHWRLTRLEARWFIDAYEQEQNMNPSLLQLAKLDYNMVQSVHQQEVRKLASWWVDIGLHNMGFARDRLVEHYFWNNSMICEPQYGQYRYMTTKITCLITVIDDIYDVYGSVDELELFTDFVDRWDINRIDALPCNIKQCLLALYNTTNEIGYWTLKEKGFNIIPYLRKAWTDICKAYLKEAKWYHGGYKPTLEEYFDNAVVSMATAIMVLGGYFLTTDKITEEALDYIDKLPSIVRCSCMLNRITNDMGTSSDELARGDTLKALQCYMNENGASEEVAREFMNNLINEIWKTLNKDMHKNYPFSEPFLSACANHGRAAQCFYQQGDGHGVPDRWTKDYLISLLVQPIPLN</sequence>
<evidence type="ECO:0000259" key="7">
    <source>
        <dbReference type="Pfam" id="PF01397"/>
    </source>
</evidence>
<keyword evidence="3" id="KW-0479">Metal-binding</keyword>
<feature type="domain" description="Terpene synthase metal-binding" evidence="8">
    <location>
        <begin position="312"/>
        <end position="548"/>
    </location>
</feature>
<evidence type="ECO:0000256" key="3">
    <source>
        <dbReference type="ARBA" id="ARBA00022723"/>
    </source>
</evidence>
<dbReference type="Proteomes" id="UP001642360">
    <property type="component" value="Unassembled WGS sequence"/>
</dbReference>
<dbReference type="GO" id="GO:0046872">
    <property type="term" value="F:metal ion binding"/>
    <property type="evidence" value="ECO:0007669"/>
    <property type="project" value="UniProtKB-KW"/>
</dbReference>
<dbReference type="Gene3D" id="1.10.600.10">
    <property type="entry name" value="Farnesyl Diphosphate Synthase"/>
    <property type="match status" value="1"/>
</dbReference>
<dbReference type="InterPro" id="IPR008930">
    <property type="entry name" value="Terpenoid_cyclase/PrenylTrfase"/>
</dbReference>
<dbReference type="InterPro" id="IPR036965">
    <property type="entry name" value="Terpene_synth_N_sf"/>
</dbReference>
<comment type="cofactor">
    <cofactor evidence="2">
        <name>Mg(2+)</name>
        <dbReference type="ChEBI" id="CHEBI:18420"/>
    </cofactor>
</comment>
<dbReference type="InterPro" id="IPR034741">
    <property type="entry name" value="Terpene_cyclase-like_1_C"/>
</dbReference>
<evidence type="ECO:0000313" key="10">
    <source>
        <dbReference type="Proteomes" id="UP001642360"/>
    </source>
</evidence>
<dbReference type="SFLD" id="SFLDS00005">
    <property type="entry name" value="Isoprenoid_Synthase_Type_I"/>
    <property type="match status" value="1"/>
</dbReference>
<dbReference type="InterPro" id="IPR005630">
    <property type="entry name" value="Terpene_synthase_metal-bd"/>
</dbReference>
<dbReference type="Pfam" id="PF03936">
    <property type="entry name" value="Terpene_synth_C"/>
    <property type="match status" value="1"/>
</dbReference>
<reference evidence="9 10" key="1">
    <citation type="submission" date="2024-02" db="EMBL/GenBank/DDBJ databases">
        <authorList>
            <person name="Vignale AGUSTIN F."/>
            <person name="Sosa J E."/>
            <person name="Modenutti C."/>
        </authorList>
    </citation>
    <scope>NUCLEOTIDE SEQUENCE [LARGE SCALE GENOMIC DNA]</scope>
</reference>